<organism evidence="2 3">
    <name type="scientific">Ficus carica</name>
    <name type="common">Common fig</name>
    <dbReference type="NCBI Taxonomy" id="3494"/>
    <lineage>
        <taxon>Eukaryota</taxon>
        <taxon>Viridiplantae</taxon>
        <taxon>Streptophyta</taxon>
        <taxon>Embryophyta</taxon>
        <taxon>Tracheophyta</taxon>
        <taxon>Spermatophyta</taxon>
        <taxon>Magnoliopsida</taxon>
        <taxon>eudicotyledons</taxon>
        <taxon>Gunneridae</taxon>
        <taxon>Pentapetalae</taxon>
        <taxon>rosids</taxon>
        <taxon>fabids</taxon>
        <taxon>Rosales</taxon>
        <taxon>Moraceae</taxon>
        <taxon>Ficeae</taxon>
        <taxon>Ficus</taxon>
    </lineage>
</organism>
<comment type="caution">
    <text evidence="2">The sequence shown here is derived from an EMBL/GenBank/DDBJ whole genome shotgun (WGS) entry which is preliminary data.</text>
</comment>
<keyword evidence="3" id="KW-1185">Reference proteome</keyword>
<dbReference type="Proteomes" id="UP001187192">
    <property type="component" value="Unassembled WGS sequence"/>
</dbReference>
<dbReference type="AlphaFoldDB" id="A0AA88AQZ7"/>
<evidence type="ECO:0000256" key="1">
    <source>
        <dbReference type="SAM" id="MobiDB-lite"/>
    </source>
</evidence>
<proteinExistence type="predicted"/>
<reference evidence="2" key="1">
    <citation type="submission" date="2023-07" db="EMBL/GenBank/DDBJ databases">
        <title>draft genome sequence of fig (Ficus carica).</title>
        <authorList>
            <person name="Takahashi T."/>
            <person name="Nishimura K."/>
        </authorList>
    </citation>
    <scope>NUCLEOTIDE SEQUENCE</scope>
</reference>
<name>A0AA88AQZ7_FICCA</name>
<accession>A0AA88AQZ7</accession>
<feature type="region of interest" description="Disordered" evidence="1">
    <location>
        <begin position="1"/>
        <end position="20"/>
    </location>
</feature>
<gene>
    <name evidence="2" type="ORF">TIFTF001_017598</name>
</gene>
<evidence type="ECO:0000313" key="2">
    <source>
        <dbReference type="EMBL" id="GMN48421.1"/>
    </source>
</evidence>
<protein>
    <submittedName>
        <fullName evidence="2">Uncharacterized protein</fullName>
    </submittedName>
</protein>
<dbReference type="EMBL" id="BTGU01000028">
    <property type="protein sequence ID" value="GMN48421.1"/>
    <property type="molecule type" value="Genomic_DNA"/>
</dbReference>
<evidence type="ECO:0000313" key="3">
    <source>
        <dbReference type="Proteomes" id="UP001187192"/>
    </source>
</evidence>
<sequence>MLQSGQAAEAGDRTGTIAGRVSDVRQQAQGVVQGYYCQPVRDDMTQALRGHEHRWGTVVVWEVLPRVLPQALTVICSRSGKGRSSTSEMVVIRSDSQGRIFNRFDLAWSVVHGHSPSTNLENEFTRSRATRP</sequence>